<organism evidence="2 3">
    <name type="scientific">Bacteroides fluxus YIT 12057</name>
    <dbReference type="NCBI Taxonomy" id="763034"/>
    <lineage>
        <taxon>Bacteria</taxon>
        <taxon>Pseudomonadati</taxon>
        <taxon>Bacteroidota</taxon>
        <taxon>Bacteroidia</taxon>
        <taxon>Bacteroidales</taxon>
        <taxon>Bacteroidaceae</taxon>
        <taxon>Bacteroides</taxon>
    </lineage>
</organism>
<proteinExistence type="predicted"/>
<dbReference type="eggNOG" id="ENOG50311B0">
    <property type="taxonomic scope" value="Bacteria"/>
</dbReference>
<dbReference type="HOGENOM" id="CLU_071232_0_0_10"/>
<dbReference type="AlphaFoldDB" id="F3PVP3"/>
<dbReference type="STRING" id="763034.HMPREF9446_02821"/>
<dbReference type="Proteomes" id="UP000003416">
    <property type="component" value="Unassembled WGS sequence"/>
</dbReference>
<keyword evidence="3" id="KW-1185">Reference proteome</keyword>
<evidence type="ECO:0000256" key="1">
    <source>
        <dbReference type="SAM" id="SignalP"/>
    </source>
</evidence>
<comment type="caution">
    <text evidence="2">The sequence shown here is derived from an EMBL/GenBank/DDBJ whole genome shotgun (WGS) entry which is preliminary data.</text>
</comment>
<dbReference type="EMBL" id="AFBN01000079">
    <property type="protein sequence ID" value="EGF54099.1"/>
    <property type="molecule type" value="Genomic_DNA"/>
</dbReference>
<name>F3PVP3_9BACE</name>
<dbReference type="CDD" id="cd13121">
    <property type="entry name" value="BF2867_like_C"/>
    <property type="match status" value="1"/>
</dbReference>
<feature type="signal peptide" evidence="1">
    <location>
        <begin position="1"/>
        <end position="18"/>
    </location>
</feature>
<gene>
    <name evidence="2" type="ORF">HMPREF9446_02821</name>
</gene>
<feature type="chain" id="PRO_5003301849" evidence="1">
    <location>
        <begin position="19"/>
        <end position="314"/>
    </location>
</feature>
<sequence>MNMKTKVLLLGTLAIALAACNNDENTTIDTGDSRALFSASIGAQTRAFDTSWEGDDQIGITGTKTYTNVTYQTTNGDGNFTVATPGKEIYYQDDNTVNFTAYYPWNDLGAGVTEISADTWGQSDQKNFDFLHATATGSKAKPNVAFTFSHKMAKLVLTIKKGADVSLDEVKAAVLLLEGFKHEGTFNITDGTTATKDASTAGWEFANNSADPAYNAPFVVDTKNETVAYTLIFFPQTFASGLDFTAELTGIQTFSTTLDFTAANADAGDSEAKNEWVAGRQYNMSVTLHKTGITVTGCTISKWEEADGGNVDAE</sequence>
<evidence type="ECO:0000313" key="3">
    <source>
        <dbReference type="Proteomes" id="UP000003416"/>
    </source>
</evidence>
<protein>
    <submittedName>
        <fullName evidence="2">Conserved domain protein</fullName>
    </submittedName>
</protein>
<dbReference type="Gene3D" id="2.60.40.2620">
    <property type="entry name" value="Fimbrillin-like"/>
    <property type="match status" value="1"/>
</dbReference>
<dbReference type="InterPro" id="IPR042278">
    <property type="entry name" value="Mfa-like_1_N"/>
</dbReference>
<dbReference type="InterPro" id="IPR025049">
    <property type="entry name" value="Mfa-like_1"/>
</dbReference>
<reference evidence="2 3" key="1">
    <citation type="submission" date="2011-02" db="EMBL/GenBank/DDBJ databases">
        <authorList>
            <person name="Weinstock G."/>
            <person name="Sodergren E."/>
            <person name="Clifton S."/>
            <person name="Fulton L."/>
            <person name="Fulton B."/>
            <person name="Courtney L."/>
            <person name="Fronick C."/>
            <person name="Harrison M."/>
            <person name="Strong C."/>
            <person name="Farmer C."/>
            <person name="Delahaunty K."/>
            <person name="Markovic C."/>
            <person name="Hall O."/>
            <person name="Minx P."/>
            <person name="Tomlinson C."/>
            <person name="Mitreva M."/>
            <person name="Hou S."/>
            <person name="Chen J."/>
            <person name="Wollam A."/>
            <person name="Pepin K.H."/>
            <person name="Johnson M."/>
            <person name="Bhonagiri V."/>
            <person name="Zhang X."/>
            <person name="Suruliraj S."/>
            <person name="Warren W."/>
            <person name="Chinwalla A."/>
            <person name="Mardis E.R."/>
            <person name="Wilson R.K."/>
        </authorList>
    </citation>
    <scope>NUCLEOTIDE SEQUENCE [LARGE SCALE GENOMIC DNA]</scope>
    <source>
        <strain evidence="2 3">YIT 12057</strain>
    </source>
</reference>
<evidence type="ECO:0000313" key="2">
    <source>
        <dbReference type="EMBL" id="EGF54099.1"/>
    </source>
</evidence>
<accession>F3PVP3</accession>
<dbReference type="CDD" id="cd13120">
    <property type="entry name" value="BF2867_like_N"/>
    <property type="match status" value="1"/>
</dbReference>
<dbReference type="Pfam" id="PF13149">
    <property type="entry name" value="Mfa_like_1"/>
    <property type="match status" value="1"/>
</dbReference>
<dbReference type="Gene3D" id="2.60.40.2630">
    <property type="match status" value="1"/>
</dbReference>
<dbReference type="PROSITE" id="PS51257">
    <property type="entry name" value="PROKAR_LIPOPROTEIN"/>
    <property type="match status" value="1"/>
</dbReference>
<keyword evidence="1" id="KW-0732">Signal</keyword>